<evidence type="ECO:0000259" key="4">
    <source>
        <dbReference type="Pfam" id="PF13193"/>
    </source>
</evidence>
<keyword evidence="2" id="KW-0436">Ligase</keyword>
<dbReference type="InterPro" id="IPR000873">
    <property type="entry name" value="AMP-dep_synth/lig_dom"/>
</dbReference>
<dbReference type="Gene3D" id="3.40.50.12780">
    <property type="entry name" value="N-terminal domain of ligase-like"/>
    <property type="match status" value="1"/>
</dbReference>
<protein>
    <submittedName>
        <fullName evidence="5">AMP-binding protein</fullName>
    </submittedName>
</protein>
<dbReference type="FunFam" id="3.30.300.30:FF:000008">
    <property type="entry name" value="2,3-dihydroxybenzoate-AMP ligase"/>
    <property type="match status" value="1"/>
</dbReference>
<comment type="caution">
    <text evidence="5">The sequence shown here is derived from an EMBL/GenBank/DDBJ whole genome shotgun (WGS) entry which is preliminary data.</text>
</comment>
<dbReference type="GO" id="GO:0006631">
    <property type="term" value="P:fatty acid metabolic process"/>
    <property type="evidence" value="ECO:0007669"/>
    <property type="project" value="TreeGrafter"/>
</dbReference>
<sequence>MNIANNLERSALFFPDRPAISEGESEISYRALNARANHVATGLIKLGVRPGELVGICAPNSSDWIAFYFGVLKAGAVALTLANSLQRDELALLLAHSRPRFLLTADQKLGVIEKLRDQVGLEKIICTSGDISLELLVESGTDTFRAVDRHRNDTAAILYTGGTTGVPKGVMLTHENITVSSYNVAYAEDSSEIDRALCFLPLNHVFGQIHITNSTIFSCGCIELLPAYDLDRVLDKTASGRVTKLFAVPTIYTRLLTVPGLKERLGKVRYCFSAAASMAAEVVRQWKDLTGLTMYESYGMTESASAVTYNHFYSHVIGSVGTSVPGVEVQIRDEQGNILPEGQEGEICIRGRNIMKGYLNNPIDTKSAFWSDGWFRSGDIGVLDERDYLFIVDRLKDMIITGGENVYPREVEEVIYTSPGIQECAVVGLPDREWGERVTAFVVPRPGEEVVPEELKVFLKQRLAAYKIPKEYVLVDEMPKSATGKILKRELKKLGSDEIQ</sequence>
<dbReference type="GO" id="GO:0031956">
    <property type="term" value="F:medium-chain fatty acid-CoA ligase activity"/>
    <property type="evidence" value="ECO:0007669"/>
    <property type="project" value="TreeGrafter"/>
</dbReference>
<reference evidence="5" key="1">
    <citation type="submission" date="2020-07" db="EMBL/GenBank/DDBJ databases">
        <title>Huge and variable diversity of episymbiotic CPR bacteria and DPANN archaea in groundwater ecosystems.</title>
        <authorList>
            <person name="He C.Y."/>
            <person name="Keren R."/>
            <person name="Whittaker M."/>
            <person name="Farag I.F."/>
            <person name="Doudna J."/>
            <person name="Cate J.H.D."/>
            <person name="Banfield J.F."/>
        </authorList>
    </citation>
    <scope>NUCLEOTIDE SEQUENCE</scope>
    <source>
        <strain evidence="5">NC_groundwater_1664_Pr3_B-0.1um_52_9</strain>
    </source>
</reference>
<accession>A0A9D6V5I8</accession>
<evidence type="ECO:0000313" key="5">
    <source>
        <dbReference type="EMBL" id="MBI5251020.1"/>
    </source>
</evidence>
<dbReference type="Proteomes" id="UP000807825">
    <property type="component" value="Unassembled WGS sequence"/>
</dbReference>
<name>A0A9D6V5I8_9BACT</name>
<dbReference type="InterPro" id="IPR025110">
    <property type="entry name" value="AMP-bd_C"/>
</dbReference>
<dbReference type="InterPro" id="IPR042099">
    <property type="entry name" value="ANL_N_sf"/>
</dbReference>
<gene>
    <name evidence="5" type="ORF">HY912_16140</name>
</gene>
<feature type="domain" description="AMP-binding enzyme C-terminal" evidence="4">
    <location>
        <begin position="410"/>
        <end position="485"/>
    </location>
</feature>
<organism evidence="5 6">
    <name type="scientific">Desulfomonile tiedjei</name>
    <dbReference type="NCBI Taxonomy" id="2358"/>
    <lineage>
        <taxon>Bacteria</taxon>
        <taxon>Pseudomonadati</taxon>
        <taxon>Thermodesulfobacteriota</taxon>
        <taxon>Desulfomonilia</taxon>
        <taxon>Desulfomonilales</taxon>
        <taxon>Desulfomonilaceae</taxon>
        <taxon>Desulfomonile</taxon>
    </lineage>
</organism>
<dbReference type="PANTHER" id="PTHR43201:SF5">
    <property type="entry name" value="MEDIUM-CHAIN ACYL-COA LIGASE ACSF2, MITOCHONDRIAL"/>
    <property type="match status" value="1"/>
</dbReference>
<proteinExistence type="inferred from homology"/>
<evidence type="ECO:0000259" key="3">
    <source>
        <dbReference type="Pfam" id="PF00501"/>
    </source>
</evidence>
<dbReference type="EMBL" id="JACRDE010000421">
    <property type="protein sequence ID" value="MBI5251020.1"/>
    <property type="molecule type" value="Genomic_DNA"/>
</dbReference>
<dbReference type="Pfam" id="PF00501">
    <property type="entry name" value="AMP-binding"/>
    <property type="match status" value="1"/>
</dbReference>
<dbReference type="AlphaFoldDB" id="A0A9D6V5I8"/>
<dbReference type="PROSITE" id="PS00455">
    <property type="entry name" value="AMP_BINDING"/>
    <property type="match status" value="1"/>
</dbReference>
<evidence type="ECO:0000256" key="1">
    <source>
        <dbReference type="ARBA" id="ARBA00006432"/>
    </source>
</evidence>
<evidence type="ECO:0000256" key="2">
    <source>
        <dbReference type="ARBA" id="ARBA00022598"/>
    </source>
</evidence>
<dbReference type="Gene3D" id="3.30.300.30">
    <property type="match status" value="1"/>
</dbReference>
<dbReference type="InterPro" id="IPR045851">
    <property type="entry name" value="AMP-bd_C_sf"/>
</dbReference>
<feature type="domain" description="AMP-dependent synthetase/ligase" evidence="3">
    <location>
        <begin position="7"/>
        <end position="359"/>
    </location>
</feature>
<dbReference type="Pfam" id="PF13193">
    <property type="entry name" value="AMP-binding_C"/>
    <property type="match status" value="1"/>
</dbReference>
<dbReference type="PANTHER" id="PTHR43201">
    <property type="entry name" value="ACYL-COA SYNTHETASE"/>
    <property type="match status" value="1"/>
</dbReference>
<dbReference type="InterPro" id="IPR020845">
    <property type="entry name" value="AMP-binding_CS"/>
</dbReference>
<dbReference type="SUPFAM" id="SSF56801">
    <property type="entry name" value="Acetyl-CoA synthetase-like"/>
    <property type="match status" value="1"/>
</dbReference>
<comment type="similarity">
    <text evidence="1">Belongs to the ATP-dependent AMP-binding enzyme family.</text>
</comment>
<evidence type="ECO:0000313" key="6">
    <source>
        <dbReference type="Proteomes" id="UP000807825"/>
    </source>
</evidence>